<dbReference type="AlphaFoldDB" id="A0A0H2QZC1"/>
<organism evidence="2 3">
    <name type="scientific">Schizopora paradoxa</name>
    <dbReference type="NCBI Taxonomy" id="27342"/>
    <lineage>
        <taxon>Eukaryota</taxon>
        <taxon>Fungi</taxon>
        <taxon>Dikarya</taxon>
        <taxon>Basidiomycota</taxon>
        <taxon>Agaricomycotina</taxon>
        <taxon>Agaricomycetes</taxon>
        <taxon>Hymenochaetales</taxon>
        <taxon>Schizoporaceae</taxon>
        <taxon>Schizopora</taxon>
    </lineage>
</organism>
<dbReference type="OrthoDB" id="2635672at2759"/>
<name>A0A0H2QZC1_9AGAM</name>
<evidence type="ECO:0000256" key="1">
    <source>
        <dbReference type="SAM" id="Phobius"/>
    </source>
</evidence>
<keyword evidence="3" id="KW-1185">Reference proteome</keyword>
<reference evidence="2 3" key="1">
    <citation type="submission" date="2015-04" db="EMBL/GenBank/DDBJ databases">
        <title>Complete genome sequence of Schizopora paradoxa KUC8140, a cosmopolitan wood degrader in East Asia.</title>
        <authorList>
            <consortium name="DOE Joint Genome Institute"/>
            <person name="Min B."/>
            <person name="Park H."/>
            <person name="Jang Y."/>
            <person name="Kim J.-J."/>
            <person name="Kim K.H."/>
            <person name="Pangilinan J."/>
            <person name="Lipzen A."/>
            <person name="Riley R."/>
            <person name="Grigoriev I.V."/>
            <person name="Spatafora J.W."/>
            <person name="Choi I.-G."/>
        </authorList>
    </citation>
    <scope>NUCLEOTIDE SEQUENCE [LARGE SCALE GENOMIC DNA]</scope>
    <source>
        <strain evidence="2 3">KUC8140</strain>
    </source>
</reference>
<dbReference type="Proteomes" id="UP000053477">
    <property type="component" value="Unassembled WGS sequence"/>
</dbReference>
<keyword evidence="1" id="KW-0472">Membrane</keyword>
<feature type="transmembrane region" description="Helical" evidence="1">
    <location>
        <begin position="156"/>
        <end position="176"/>
    </location>
</feature>
<proteinExistence type="predicted"/>
<protein>
    <recommendedName>
        <fullName evidence="4">F-box domain-containing protein</fullName>
    </recommendedName>
</protein>
<dbReference type="InParanoid" id="A0A0H2QZC1"/>
<evidence type="ECO:0000313" key="3">
    <source>
        <dbReference type="Proteomes" id="UP000053477"/>
    </source>
</evidence>
<sequence length="419" mass="47498">MLSGEYLSGVGFLHTPEPGVISTRSFMQLNSMDMFSGLAHWRISQYFSSVEALAFKLSPQDNVRNEQLSSLARFFASLPPFGFNCRVVNIFLEDFEEGVDLQFLTSIMAQLHRTGCVDFRIQSSYLAKPARFDVPPTDVDNVFTHNMERLFIHSPAIFSASLMPWFIGTLVLGATLTSVDVLSVGLGPLEWAAILPGVFLPFLRELRLVGVDLPTLIAFLHRHSSLLAIYLDGLRLTDDPQVFRLSLTLPRLRTIEGDEWQILCFLQSLAPLESQDLLTVSFRDDYSMAAKPLEPFDTDACLRSFSLLTELVGESYLTLYFNFTNLRRFSTFSEDRTSNSPNSCPERYLRVDRMEINIFGQSQSDCTALLENCIEWTPLFSRIKVLRIWVGEMMLTDDARQGYLQRLSLSLPETTISLV</sequence>
<feature type="transmembrane region" description="Helical" evidence="1">
    <location>
        <begin position="182"/>
        <end position="203"/>
    </location>
</feature>
<evidence type="ECO:0008006" key="4">
    <source>
        <dbReference type="Google" id="ProtNLM"/>
    </source>
</evidence>
<keyword evidence="1" id="KW-0812">Transmembrane</keyword>
<dbReference type="EMBL" id="KQ086591">
    <property type="protein sequence ID" value="KLO04327.1"/>
    <property type="molecule type" value="Genomic_DNA"/>
</dbReference>
<accession>A0A0H2QZC1</accession>
<evidence type="ECO:0000313" key="2">
    <source>
        <dbReference type="EMBL" id="KLO04327.1"/>
    </source>
</evidence>
<keyword evidence="1" id="KW-1133">Transmembrane helix</keyword>
<gene>
    <name evidence="2" type="ORF">SCHPADRAFT_911701</name>
</gene>